<feature type="transmembrane region" description="Helical" evidence="2">
    <location>
        <begin position="33"/>
        <end position="52"/>
    </location>
</feature>
<keyword evidence="2" id="KW-0812">Transmembrane</keyword>
<feature type="region of interest" description="Disordered" evidence="1">
    <location>
        <begin position="1"/>
        <end position="26"/>
    </location>
</feature>
<evidence type="ECO:0000313" key="3">
    <source>
        <dbReference type="EMBL" id="RFA36517.1"/>
    </source>
</evidence>
<name>A0A3E0WX70_9GAMM</name>
<gene>
    <name evidence="3" type="ORF">CAL65_11150</name>
</gene>
<sequence>MADQDQKNQPPERKVGIYDRPEQKPADHSRRNWMLLVLAMAFAIAVIVLLVWSPAQGAQPYSQSEPITETTPTPPLSPKVGSTEPPSHKLPESMVKS</sequence>
<keyword evidence="2" id="KW-1133">Transmembrane helix</keyword>
<evidence type="ECO:0000313" key="4">
    <source>
        <dbReference type="Proteomes" id="UP000256763"/>
    </source>
</evidence>
<evidence type="ECO:0000256" key="2">
    <source>
        <dbReference type="SAM" id="Phobius"/>
    </source>
</evidence>
<reference evidence="4" key="1">
    <citation type="submission" date="2017-05" db="EMBL/GenBank/DDBJ databases">
        <authorList>
            <person name="Sharma S."/>
            <person name="Sidhu C."/>
            <person name="Pinnaka A.K."/>
        </authorList>
    </citation>
    <scope>NUCLEOTIDE SEQUENCE [LARGE SCALE GENOMIC DNA]</scope>
    <source>
        <strain evidence="4">AK93</strain>
    </source>
</reference>
<accession>A0A3E0WX70</accession>
<dbReference type="AlphaFoldDB" id="A0A3E0WX70"/>
<proteinExistence type="predicted"/>
<organism evidence="3 4">
    <name type="scientific">Alkalilimnicola ehrlichii</name>
    <dbReference type="NCBI Taxonomy" id="351052"/>
    <lineage>
        <taxon>Bacteria</taxon>
        <taxon>Pseudomonadati</taxon>
        <taxon>Pseudomonadota</taxon>
        <taxon>Gammaproteobacteria</taxon>
        <taxon>Chromatiales</taxon>
        <taxon>Ectothiorhodospiraceae</taxon>
        <taxon>Alkalilimnicola</taxon>
    </lineage>
</organism>
<keyword evidence="2" id="KW-0472">Membrane</keyword>
<protein>
    <submittedName>
        <fullName evidence="3">Uncharacterized protein</fullName>
    </submittedName>
</protein>
<keyword evidence="4" id="KW-1185">Reference proteome</keyword>
<dbReference type="RefSeq" id="WP_116301970.1">
    <property type="nucleotide sequence ID" value="NZ_NFZV01000007.1"/>
</dbReference>
<comment type="caution">
    <text evidence="3">The sequence shown here is derived from an EMBL/GenBank/DDBJ whole genome shotgun (WGS) entry which is preliminary data.</text>
</comment>
<dbReference type="Proteomes" id="UP000256763">
    <property type="component" value="Unassembled WGS sequence"/>
</dbReference>
<feature type="region of interest" description="Disordered" evidence="1">
    <location>
        <begin position="58"/>
        <end position="97"/>
    </location>
</feature>
<evidence type="ECO:0000256" key="1">
    <source>
        <dbReference type="SAM" id="MobiDB-lite"/>
    </source>
</evidence>
<dbReference type="EMBL" id="NFZW01000009">
    <property type="protein sequence ID" value="RFA36517.1"/>
    <property type="molecule type" value="Genomic_DNA"/>
</dbReference>